<proteinExistence type="predicted"/>
<dbReference type="SUPFAM" id="SSF53448">
    <property type="entry name" value="Nucleotide-diphospho-sugar transferases"/>
    <property type="match status" value="1"/>
</dbReference>
<dbReference type="Proteomes" id="UP001611383">
    <property type="component" value="Chromosome"/>
</dbReference>
<dbReference type="EMBL" id="CP043494">
    <property type="protein sequence ID" value="WNG44199.1"/>
    <property type="molecule type" value="Genomic_DNA"/>
</dbReference>
<dbReference type="Gene3D" id="3.90.550.10">
    <property type="entry name" value="Spore Coat Polysaccharide Biosynthesis Protein SpsA, Chain A"/>
    <property type="match status" value="1"/>
</dbReference>
<dbReference type="PANTHER" id="PTHR43685">
    <property type="entry name" value="GLYCOSYLTRANSFERASE"/>
    <property type="match status" value="1"/>
</dbReference>
<reference evidence="3 4" key="1">
    <citation type="submission" date="2019-08" db="EMBL/GenBank/DDBJ databases">
        <title>Archangium and Cystobacter genomes.</title>
        <authorList>
            <person name="Chen I.-C.K."/>
            <person name="Wielgoss S."/>
        </authorList>
    </citation>
    <scope>NUCLEOTIDE SEQUENCE [LARGE SCALE GENOMIC DNA]</scope>
    <source>
        <strain evidence="3 4">Cbm 6</strain>
    </source>
</reference>
<evidence type="ECO:0000313" key="3">
    <source>
        <dbReference type="EMBL" id="WNG44199.1"/>
    </source>
</evidence>
<dbReference type="Pfam" id="PF00535">
    <property type="entry name" value="Glycos_transf_2"/>
    <property type="match status" value="1"/>
</dbReference>
<dbReference type="InterPro" id="IPR029044">
    <property type="entry name" value="Nucleotide-diphossugar_trans"/>
</dbReference>
<evidence type="ECO:0000313" key="4">
    <source>
        <dbReference type="Proteomes" id="UP001611383"/>
    </source>
</evidence>
<evidence type="ECO:0000256" key="1">
    <source>
        <dbReference type="SAM" id="MobiDB-lite"/>
    </source>
</evidence>
<feature type="domain" description="Glycosyltransferase 2-like" evidence="2">
    <location>
        <begin position="99"/>
        <end position="255"/>
    </location>
</feature>
<dbReference type="InterPro" id="IPR001173">
    <property type="entry name" value="Glyco_trans_2-like"/>
</dbReference>
<dbReference type="CDD" id="cd00761">
    <property type="entry name" value="Glyco_tranf_GTA_type"/>
    <property type="match status" value="1"/>
</dbReference>
<protein>
    <submittedName>
        <fullName evidence="3">Glycosyltransferase family 2 protein</fullName>
    </submittedName>
</protein>
<dbReference type="InterPro" id="IPR050834">
    <property type="entry name" value="Glycosyltransf_2"/>
</dbReference>
<feature type="region of interest" description="Disordered" evidence="1">
    <location>
        <begin position="1"/>
        <end position="23"/>
    </location>
</feature>
<gene>
    <name evidence="3" type="ORF">F0U60_08845</name>
</gene>
<accession>A0ABY9WK95</accession>
<keyword evidence="4" id="KW-1185">Reference proteome</keyword>
<sequence length="415" mass="47558">MPRSDWPRYRSRKGVRKSPTTRVSTWLASPKLKPLRNRLERVTVAPSTIPPRWASAHSPLVEGRASGCNLASPAAVFRLGCAAMSEPTGSNMGVRGRVSVVIPTKDRLPLLTEALESLQRQGYADWEAIVVDDGSRDGTLARLREWEAADPRIRCVVREGEPTGGNRCRNLGFAASTGEYLVFLDDDDAFSPNCLQERVRRMEARPELDFGVFPHQHFLERPGDMQRVWPAEPDRDDIERYLRVDIPWQTAGAIWRRKALVALGPWDEALPCWQDWDFYMRALARGARYQCFPDGPCFFHRVQTSARVAVSVKKRGPAQLRGVERAVASGQRYLEENGGLTSRRRLLLARLHLSVGEQLREQGLREESFAVWRRCRERRLVSEAQYREGQLFLTVWRTRLARGALRRYLALRWRE</sequence>
<name>A0ABY9WK95_9BACT</name>
<evidence type="ECO:0000259" key="2">
    <source>
        <dbReference type="Pfam" id="PF00535"/>
    </source>
</evidence>
<organism evidence="3 4">
    <name type="scientific">Archangium minus</name>
    <dbReference type="NCBI Taxonomy" id="83450"/>
    <lineage>
        <taxon>Bacteria</taxon>
        <taxon>Pseudomonadati</taxon>
        <taxon>Myxococcota</taxon>
        <taxon>Myxococcia</taxon>
        <taxon>Myxococcales</taxon>
        <taxon>Cystobacterineae</taxon>
        <taxon>Archangiaceae</taxon>
        <taxon>Archangium</taxon>
    </lineage>
</organism>
<dbReference type="PANTHER" id="PTHR43685:SF2">
    <property type="entry name" value="GLYCOSYLTRANSFERASE 2-LIKE DOMAIN-CONTAINING PROTEIN"/>
    <property type="match status" value="1"/>
</dbReference>